<dbReference type="Pfam" id="PF08922">
    <property type="entry name" value="DUF1905"/>
    <property type="match status" value="1"/>
</dbReference>
<protein>
    <submittedName>
        <fullName evidence="1">DUF1905 domain-containing protein</fullName>
    </submittedName>
</protein>
<dbReference type="InterPro" id="IPR015018">
    <property type="entry name" value="DUF1905"/>
</dbReference>
<reference evidence="1 2" key="1">
    <citation type="submission" date="2018-12" db="EMBL/GenBank/DDBJ databases">
        <authorList>
            <person name="Li F."/>
        </authorList>
    </citation>
    <scope>NUCLEOTIDE SEQUENCE [LARGE SCALE GENOMIC DNA]</scope>
    <source>
        <strain evidence="1 2">11W25H-1</strain>
    </source>
</reference>
<gene>
    <name evidence="1" type="ORF">ELQ90_12555</name>
</gene>
<name>A0A3S4BGI7_9MICO</name>
<evidence type="ECO:0000313" key="1">
    <source>
        <dbReference type="EMBL" id="RWZ49588.1"/>
    </source>
</evidence>
<dbReference type="OrthoDB" id="2604865at2"/>
<organism evidence="1 2">
    <name type="scientific">Labedella phragmitis</name>
    <dbReference type="NCBI Taxonomy" id="2498849"/>
    <lineage>
        <taxon>Bacteria</taxon>
        <taxon>Bacillati</taxon>
        <taxon>Actinomycetota</taxon>
        <taxon>Actinomycetes</taxon>
        <taxon>Micrococcales</taxon>
        <taxon>Microbacteriaceae</taxon>
        <taxon>Labedella</taxon>
    </lineage>
</organism>
<dbReference type="Gene3D" id="2.40.30.100">
    <property type="entry name" value="AF2212/PG0164-like"/>
    <property type="match status" value="1"/>
</dbReference>
<proteinExistence type="predicted"/>
<sequence length="146" mass="14759">MTVAFSAVLELAGKTATGIEVPPRVLESLGGGKRPAVTVSLGGYTYRSTIGVMGGRFLIPVSAEHREAAGMTTGDEVQVALDLDTAPRTVAVPDDLATALDAAGVRAAFDALSPSARKAHVTSVAGTTVAETRARRVAKVVSGLGG</sequence>
<dbReference type="RefSeq" id="WP_128495635.1">
    <property type="nucleotide sequence ID" value="NZ_RZNB01000005.1"/>
</dbReference>
<dbReference type="Proteomes" id="UP000288547">
    <property type="component" value="Unassembled WGS sequence"/>
</dbReference>
<dbReference type="InterPro" id="IPR037079">
    <property type="entry name" value="AF2212/PG0164-like_sf"/>
</dbReference>
<dbReference type="AlphaFoldDB" id="A0A3S4BGI7"/>
<keyword evidence="2" id="KW-1185">Reference proteome</keyword>
<accession>A0A3S4BGI7</accession>
<dbReference type="SUPFAM" id="SSF141694">
    <property type="entry name" value="AF2212/PG0164-like"/>
    <property type="match status" value="1"/>
</dbReference>
<dbReference type="Pfam" id="PF13376">
    <property type="entry name" value="OmdA"/>
    <property type="match status" value="1"/>
</dbReference>
<comment type="caution">
    <text evidence="1">The sequence shown here is derived from an EMBL/GenBank/DDBJ whole genome shotgun (WGS) entry which is preliminary data.</text>
</comment>
<evidence type="ECO:0000313" key="2">
    <source>
        <dbReference type="Proteomes" id="UP000288547"/>
    </source>
</evidence>
<dbReference type="EMBL" id="RZNB01000005">
    <property type="protein sequence ID" value="RWZ49588.1"/>
    <property type="molecule type" value="Genomic_DNA"/>
</dbReference>